<dbReference type="SMART" id="SM00283">
    <property type="entry name" value="MA"/>
    <property type="match status" value="1"/>
</dbReference>
<keyword evidence="6" id="KW-0472">Membrane</keyword>
<dbReference type="EMBL" id="FRAG01000048">
    <property type="protein sequence ID" value="SHK33538.1"/>
    <property type="molecule type" value="Genomic_DNA"/>
</dbReference>
<dbReference type="SUPFAM" id="SSF103190">
    <property type="entry name" value="Sensory domain-like"/>
    <property type="match status" value="1"/>
</dbReference>
<dbReference type="PANTHER" id="PTHR32089">
    <property type="entry name" value="METHYL-ACCEPTING CHEMOTAXIS PROTEIN MCPB"/>
    <property type="match status" value="1"/>
</dbReference>
<name>A0A1M6RMH5_PARC5</name>
<dbReference type="GO" id="GO:0007165">
    <property type="term" value="P:signal transduction"/>
    <property type="evidence" value="ECO:0007669"/>
    <property type="project" value="UniProtKB-KW"/>
</dbReference>
<comment type="subcellular location">
    <subcellularLocation>
        <location evidence="1">Cell membrane</location>
        <topology evidence="1">Multi-pass membrane protein</topology>
    </subcellularLocation>
</comment>
<evidence type="ECO:0000256" key="9">
    <source>
        <dbReference type="SAM" id="Coils"/>
    </source>
</evidence>
<dbReference type="RefSeq" id="WP_073151862.1">
    <property type="nucleotide sequence ID" value="NZ_FRAG01000048.1"/>
</dbReference>
<keyword evidence="2" id="KW-1003">Cell membrane</keyword>
<dbReference type="InterPro" id="IPR004089">
    <property type="entry name" value="MCPsignal_dom"/>
</dbReference>
<evidence type="ECO:0000256" key="5">
    <source>
        <dbReference type="ARBA" id="ARBA00022989"/>
    </source>
</evidence>
<evidence type="ECO:0000256" key="8">
    <source>
        <dbReference type="PROSITE-ProRule" id="PRU00284"/>
    </source>
</evidence>
<dbReference type="InterPro" id="IPR029151">
    <property type="entry name" value="Sensor-like_sf"/>
</dbReference>
<dbReference type="GO" id="GO:0006935">
    <property type="term" value="P:chemotaxis"/>
    <property type="evidence" value="ECO:0007669"/>
    <property type="project" value="UniProtKB-KW"/>
</dbReference>
<accession>A0A1M6RMH5</accession>
<evidence type="ECO:0000256" key="4">
    <source>
        <dbReference type="ARBA" id="ARBA00022692"/>
    </source>
</evidence>
<evidence type="ECO:0000256" key="7">
    <source>
        <dbReference type="ARBA" id="ARBA00023224"/>
    </source>
</evidence>
<sequence length="513" mass="58257">MYIAITLLLIMLILSITLNIKMLRSVKAEEKKIESIANGDFTKSFDVNRKFLLTSVYNLFNSLLRNMRGFIANVHSAVDRVEEYVIGMTENAENIHYGANQNSKVISEIAENMENQSKYILKAYDYTERLGEDFNLIISKTENAKNQAVDAKKTVNKSKEIFHSILNIMEDNANNSLELAAKINKLESKAQEIHIITESVSTISTNTNLLALNASIEAARAGEMGKGFAVVAEEVKSLSEEVADSSNKIRDLISNIENQINIIANEIKEECESVKKDIDVANSAKEYFNEIISSTEYTLNLIDEIHNLASSEADEILNMQRFMQNITNISKENTGAAQQASATTDQQFSMVKEMFSSLKELNNMTREIKQVIKSFIKDYKIDDNTKHIIEEGMKNLKEIAKNKVLKTLDKNSLEKYFEEIIDKYKYYEQINFFDENGDTLAINYDKALDIQNDDLYCNCSHRNYFKEAINGKDYISEPYISIDSNNYCVAVATPVRNENNEIIGVLMADLNLI</sequence>
<dbReference type="InterPro" id="IPR033479">
    <property type="entry name" value="dCache_1"/>
</dbReference>
<feature type="domain" description="Methyl-accepting transducer" evidence="10">
    <location>
        <begin position="91"/>
        <end position="327"/>
    </location>
</feature>
<protein>
    <submittedName>
        <fullName evidence="11">Methyl-accepting chemotaxis protein</fullName>
    </submittedName>
</protein>
<dbReference type="AlphaFoldDB" id="A0A1M6RMH5"/>
<feature type="coiled-coil region" evidence="9">
    <location>
        <begin position="235"/>
        <end position="284"/>
    </location>
</feature>
<evidence type="ECO:0000259" key="10">
    <source>
        <dbReference type="PROSITE" id="PS50111"/>
    </source>
</evidence>
<keyword evidence="5" id="KW-1133">Transmembrane helix</keyword>
<organism evidence="11 12">
    <name type="scientific">Paramaledivibacter caminithermalis (strain DSM 15212 / CIP 107654 / DViRD3)</name>
    <name type="common">Clostridium caminithermale</name>
    <dbReference type="NCBI Taxonomy" id="1121301"/>
    <lineage>
        <taxon>Bacteria</taxon>
        <taxon>Bacillati</taxon>
        <taxon>Bacillota</taxon>
        <taxon>Clostridia</taxon>
        <taxon>Peptostreptococcales</taxon>
        <taxon>Caminicellaceae</taxon>
        <taxon>Paramaledivibacter</taxon>
    </lineage>
</organism>
<keyword evidence="12" id="KW-1185">Reference proteome</keyword>
<keyword evidence="4" id="KW-0812">Transmembrane</keyword>
<evidence type="ECO:0000256" key="3">
    <source>
        <dbReference type="ARBA" id="ARBA00022500"/>
    </source>
</evidence>
<dbReference type="OrthoDB" id="9816519at2"/>
<dbReference type="Gene3D" id="1.10.287.950">
    <property type="entry name" value="Methyl-accepting chemotaxis protein"/>
    <property type="match status" value="1"/>
</dbReference>
<proteinExistence type="predicted"/>
<dbReference type="Pfam" id="PF00015">
    <property type="entry name" value="MCPsignal"/>
    <property type="match status" value="1"/>
</dbReference>
<dbReference type="CDD" id="cd18773">
    <property type="entry name" value="PDC1_HK_sensor"/>
    <property type="match status" value="1"/>
</dbReference>
<dbReference type="SUPFAM" id="SSF58104">
    <property type="entry name" value="Methyl-accepting chemotaxis protein (MCP) signaling domain"/>
    <property type="match status" value="1"/>
</dbReference>
<evidence type="ECO:0000256" key="1">
    <source>
        <dbReference type="ARBA" id="ARBA00004651"/>
    </source>
</evidence>
<evidence type="ECO:0000313" key="12">
    <source>
        <dbReference type="Proteomes" id="UP000184465"/>
    </source>
</evidence>
<dbReference type="PROSITE" id="PS50111">
    <property type="entry name" value="CHEMOTAXIS_TRANSDUC_2"/>
    <property type="match status" value="1"/>
</dbReference>
<evidence type="ECO:0000256" key="2">
    <source>
        <dbReference type="ARBA" id="ARBA00022475"/>
    </source>
</evidence>
<dbReference type="Pfam" id="PF02743">
    <property type="entry name" value="dCache_1"/>
    <property type="match status" value="1"/>
</dbReference>
<dbReference type="PANTHER" id="PTHR32089:SF112">
    <property type="entry name" value="LYSOZYME-LIKE PROTEIN-RELATED"/>
    <property type="match status" value="1"/>
</dbReference>
<gene>
    <name evidence="11" type="ORF">SAMN02745912_03019</name>
</gene>
<dbReference type="GO" id="GO:0005886">
    <property type="term" value="C:plasma membrane"/>
    <property type="evidence" value="ECO:0007669"/>
    <property type="project" value="UniProtKB-SubCell"/>
</dbReference>
<evidence type="ECO:0000313" key="11">
    <source>
        <dbReference type="EMBL" id="SHK33538.1"/>
    </source>
</evidence>
<keyword evidence="3" id="KW-0145">Chemotaxis</keyword>
<dbReference type="STRING" id="1121301.SAMN02745912_03019"/>
<dbReference type="Gene3D" id="3.30.450.20">
    <property type="entry name" value="PAS domain"/>
    <property type="match status" value="1"/>
</dbReference>
<keyword evidence="9" id="KW-0175">Coiled coil</keyword>
<dbReference type="Proteomes" id="UP000184465">
    <property type="component" value="Unassembled WGS sequence"/>
</dbReference>
<reference evidence="11 12" key="1">
    <citation type="submission" date="2016-11" db="EMBL/GenBank/DDBJ databases">
        <authorList>
            <person name="Jaros S."/>
            <person name="Januszkiewicz K."/>
            <person name="Wedrychowicz H."/>
        </authorList>
    </citation>
    <scope>NUCLEOTIDE SEQUENCE [LARGE SCALE GENOMIC DNA]</scope>
    <source>
        <strain evidence="11 12">DSM 15212</strain>
    </source>
</reference>
<evidence type="ECO:0000256" key="6">
    <source>
        <dbReference type="ARBA" id="ARBA00023136"/>
    </source>
</evidence>
<keyword evidence="7 8" id="KW-0807">Transducer</keyword>